<evidence type="ECO:0000313" key="14">
    <source>
        <dbReference type="Proteomes" id="UP000518315"/>
    </source>
</evidence>
<dbReference type="AlphaFoldDB" id="A0A3R9CNZ3"/>
<organism evidence="12 13">
    <name type="scientific">Rhizobium pisi</name>
    <dbReference type="NCBI Taxonomy" id="574561"/>
    <lineage>
        <taxon>Bacteria</taxon>
        <taxon>Pseudomonadati</taxon>
        <taxon>Pseudomonadota</taxon>
        <taxon>Alphaproteobacteria</taxon>
        <taxon>Hyphomicrobiales</taxon>
        <taxon>Rhizobiaceae</taxon>
        <taxon>Rhizobium/Agrobacterium group</taxon>
        <taxon>Rhizobium</taxon>
    </lineage>
</organism>
<comment type="subcellular location">
    <subcellularLocation>
        <location evidence="1 9">Cell membrane</location>
        <topology evidence="1 9">Multi-pass membrane protein</topology>
    </subcellularLocation>
</comment>
<dbReference type="PROSITE" id="PS50928">
    <property type="entry name" value="ABC_TM1"/>
    <property type="match status" value="1"/>
</dbReference>
<evidence type="ECO:0000256" key="6">
    <source>
        <dbReference type="ARBA" id="ARBA00022927"/>
    </source>
</evidence>
<evidence type="ECO:0000256" key="9">
    <source>
        <dbReference type="RuleBase" id="RU363032"/>
    </source>
</evidence>
<dbReference type="RefSeq" id="WP_125842837.1">
    <property type="nucleotide sequence ID" value="NZ_JACHXH010000002.1"/>
</dbReference>
<evidence type="ECO:0000313" key="13">
    <source>
        <dbReference type="Proteomes" id="UP000277279"/>
    </source>
</evidence>
<sequence>MSAIPLSPAETIEEPAVSLWRDAWHRLRRNKLAVFGLAVVLILAFAAIFGPYLTPYDYLSQDLNARNAPPSMSHLFGTDDLGRDVFSRVVFGTRTAFLVAVIVTSFAVLIGLTLGAVAGFFGNPFDRAIMWLTDVTMSVPNLLLVVVINASLKSPITRWMEARYLETLNPFYRQTIWVDFILVFGSMALISWPPYARLVRAQVLSIRSRPYITAAQALGLSNWIIIKRYVVPNALGPLIVSVSAGLGTAMVLESAFSFLGVGVNPPTPSWGNMISDGLRVWQHYPHLLAAPAAVLGLASVAFSFLGDGLNDALNPRGSK</sequence>
<accession>A0A3R9CNZ3</accession>
<comment type="caution">
    <text evidence="12">The sequence shown here is derived from an EMBL/GenBank/DDBJ whole genome shotgun (WGS) entry which is preliminary data.</text>
</comment>
<evidence type="ECO:0000313" key="11">
    <source>
        <dbReference type="EMBL" id="MBB3133140.1"/>
    </source>
</evidence>
<evidence type="ECO:0000313" key="12">
    <source>
        <dbReference type="EMBL" id="RSB85871.1"/>
    </source>
</evidence>
<feature type="domain" description="ABC transmembrane type-1" evidence="10">
    <location>
        <begin position="93"/>
        <end position="306"/>
    </location>
</feature>
<dbReference type="Proteomes" id="UP000518315">
    <property type="component" value="Unassembled WGS sequence"/>
</dbReference>
<feature type="transmembrane region" description="Helical" evidence="9">
    <location>
        <begin position="96"/>
        <end position="121"/>
    </location>
</feature>
<dbReference type="Gene3D" id="1.10.3720.10">
    <property type="entry name" value="MetI-like"/>
    <property type="match status" value="1"/>
</dbReference>
<evidence type="ECO:0000256" key="2">
    <source>
        <dbReference type="ARBA" id="ARBA00022448"/>
    </source>
</evidence>
<comment type="similarity">
    <text evidence="9">Belongs to the binding-protein-dependent transport system permease family.</text>
</comment>
<feature type="transmembrane region" description="Helical" evidence="9">
    <location>
        <begin position="32"/>
        <end position="53"/>
    </location>
</feature>
<keyword evidence="3" id="KW-1003">Cell membrane</keyword>
<keyword evidence="5" id="KW-0571">Peptide transport</keyword>
<dbReference type="Pfam" id="PF00528">
    <property type="entry name" value="BPD_transp_1"/>
    <property type="match status" value="1"/>
</dbReference>
<feature type="transmembrane region" description="Helical" evidence="9">
    <location>
        <begin position="284"/>
        <end position="305"/>
    </location>
</feature>
<dbReference type="PANTHER" id="PTHR43386">
    <property type="entry name" value="OLIGOPEPTIDE TRANSPORT SYSTEM PERMEASE PROTEIN APPC"/>
    <property type="match status" value="1"/>
</dbReference>
<keyword evidence="14" id="KW-1185">Reference proteome</keyword>
<keyword evidence="4 9" id="KW-0812">Transmembrane</keyword>
<dbReference type="InterPro" id="IPR000515">
    <property type="entry name" value="MetI-like"/>
</dbReference>
<gene>
    <name evidence="12" type="ORF">EFD55_02980</name>
    <name evidence="11" type="ORF">FHS26_000843</name>
</gene>
<dbReference type="InterPro" id="IPR050366">
    <property type="entry name" value="BP-dependent_transpt_permease"/>
</dbReference>
<proteinExistence type="inferred from homology"/>
<keyword evidence="6" id="KW-0653">Protein transport</keyword>
<evidence type="ECO:0000256" key="8">
    <source>
        <dbReference type="ARBA" id="ARBA00023136"/>
    </source>
</evidence>
<dbReference type="CDD" id="cd06261">
    <property type="entry name" value="TM_PBP2"/>
    <property type="match status" value="1"/>
</dbReference>
<evidence type="ECO:0000259" key="10">
    <source>
        <dbReference type="PROSITE" id="PS50928"/>
    </source>
</evidence>
<dbReference type="PANTHER" id="PTHR43386:SF1">
    <property type="entry name" value="D,D-DIPEPTIDE TRANSPORT SYSTEM PERMEASE PROTEIN DDPC-RELATED"/>
    <property type="match status" value="1"/>
</dbReference>
<feature type="transmembrane region" description="Helical" evidence="9">
    <location>
        <begin position="238"/>
        <end position="263"/>
    </location>
</feature>
<dbReference type="GO" id="GO:0015031">
    <property type="term" value="P:protein transport"/>
    <property type="evidence" value="ECO:0007669"/>
    <property type="project" value="UniProtKB-KW"/>
</dbReference>
<dbReference type="EMBL" id="RJJT01000002">
    <property type="protein sequence ID" value="RSB85871.1"/>
    <property type="molecule type" value="Genomic_DNA"/>
</dbReference>
<evidence type="ECO:0000256" key="1">
    <source>
        <dbReference type="ARBA" id="ARBA00004651"/>
    </source>
</evidence>
<keyword evidence="8 9" id="KW-0472">Membrane</keyword>
<keyword evidence="2 9" id="KW-0813">Transport</keyword>
<dbReference type="InterPro" id="IPR035906">
    <property type="entry name" value="MetI-like_sf"/>
</dbReference>
<feature type="transmembrane region" description="Helical" evidence="9">
    <location>
        <begin position="128"/>
        <end position="151"/>
    </location>
</feature>
<dbReference type="GO" id="GO:0005886">
    <property type="term" value="C:plasma membrane"/>
    <property type="evidence" value="ECO:0007669"/>
    <property type="project" value="UniProtKB-SubCell"/>
</dbReference>
<dbReference type="EMBL" id="JACHXH010000002">
    <property type="protein sequence ID" value="MBB3133140.1"/>
    <property type="molecule type" value="Genomic_DNA"/>
</dbReference>
<evidence type="ECO:0000256" key="3">
    <source>
        <dbReference type="ARBA" id="ARBA00022475"/>
    </source>
</evidence>
<dbReference type="OrthoDB" id="9805884at2"/>
<reference evidence="12 13" key="1">
    <citation type="submission" date="2018-11" db="EMBL/GenBank/DDBJ databases">
        <authorList>
            <person name="Huo Y."/>
        </authorList>
    </citation>
    <scope>NUCLEOTIDE SEQUENCE [LARGE SCALE GENOMIC DNA]</scope>
    <source>
        <strain evidence="12 13">DSM 30132</strain>
    </source>
</reference>
<evidence type="ECO:0000256" key="4">
    <source>
        <dbReference type="ARBA" id="ARBA00022692"/>
    </source>
</evidence>
<feature type="transmembrane region" description="Helical" evidence="9">
    <location>
        <begin position="171"/>
        <end position="190"/>
    </location>
</feature>
<dbReference type="GO" id="GO:0015833">
    <property type="term" value="P:peptide transport"/>
    <property type="evidence" value="ECO:0007669"/>
    <property type="project" value="UniProtKB-KW"/>
</dbReference>
<dbReference type="Proteomes" id="UP000277279">
    <property type="component" value="Unassembled WGS sequence"/>
</dbReference>
<dbReference type="GO" id="GO:0055085">
    <property type="term" value="P:transmembrane transport"/>
    <property type="evidence" value="ECO:0007669"/>
    <property type="project" value="InterPro"/>
</dbReference>
<protein>
    <submittedName>
        <fullName evidence="12">ABC transporter permease</fullName>
    </submittedName>
    <submittedName>
        <fullName evidence="11">Peptide/nickel transport system permease protein</fullName>
    </submittedName>
</protein>
<dbReference type="Pfam" id="PF12911">
    <property type="entry name" value="OppC_N"/>
    <property type="match status" value="1"/>
</dbReference>
<evidence type="ECO:0000256" key="5">
    <source>
        <dbReference type="ARBA" id="ARBA00022856"/>
    </source>
</evidence>
<evidence type="ECO:0000256" key="7">
    <source>
        <dbReference type="ARBA" id="ARBA00022989"/>
    </source>
</evidence>
<reference evidence="11 14" key="2">
    <citation type="submission" date="2020-08" db="EMBL/GenBank/DDBJ databases">
        <title>Genomic Encyclopedia of Type Strains, Phase III (KMG-III): the genomes of soil and plant-associated and newly described type strains.</title>
        <authorList>
            <person name="Whitman W."/>
        </authorList>
    </citation>
    <scope>NUCLEOTIDE SEQUENCE [LARGE SCALE GENOMIC DNA]</scope>
    <source>
        <strain evidence="11 14">CECT 4113</strain>
    </source>
</reference>
<dbReference type="SUPFAM" id="SSF161098">
    <property type="entry name" value="MetI-like"/>
    <property type="match status" value="1"/>
</dbReference>
<keyword evidence="7 9" id="KW-1133">Transmembrane helix</keyword>
<dbReference type="InterPro" id="IPR025966">
    <property type="entry name" value="OppC_N"/>
</dbReference>
<name>A0A3R9CNZ3_9HYPH</name>